<dbReference type="Gene3D" id="3.40.50.300">
    <property type="entry name" value="P-loop containing nucleotide triphosphate hydrolases"/>
    <property type="match status" value="1"/>
</dbReference>
<evidence type="ECO:0000256" key="2">
    <source>
        <dbReference type="ARBA" id="ARBA00022840"/>
    </source>
</evidence>
<dbReference type="SUPFAM" id="SSF46894">
    <property type="entry name" value="C-terminal effector domain of the bipartite response regulators"/>
    <property type="match status" value="1"/>
</dbReference>
<evidence type="ECO:0000313" key="5">
    <source>
        <dbReference type="Proteomes" id="UP000606194"/>
    </source>
</evidence>
<sequence>MIASPLPDLVGRQRECAALDDLLAGLRDGGSRVMVVRGEAGIGKSVLLEYMAVQASRERVTWARGVEADMELPYASLHQVCAPFLDGVEELPHPQRDALRVAFGTAVGDPPDRFLVGLAVLTLLTRASETRPVLVLVDDAQWLDQVSLQTLEFVARRLLAEPVAMVFAVRDPEGQSALARLPALQLRGLDAASAGELLEGAVGGRLEDRVRDRFVAETHGNPLALLEFSRGRSAAELAYGVDASSAPVVQGPVASRVERDFAGRLGALPAATRTLLLIAAAEPVGDVRLLIRAAAFLGITPDAAPAKAAGLIEFGEPVRFRHPLVRSAVYHGAEPEDRRAVHRALAEATDPLLDPDRRAWHAAQAADGPDEEVAAGLEQAADRARQRGGIAAEAVLLERAVEVTPDPWPRGRRALAAAEAHFSAAAPERATELAAVADLYSLGVLDRARLARLRARILFARSRSEEAAPLLLNAAARFTAAESSLARETYLEAISATVFAGRVHGPAGARAAAVAARASGAPSSGSKAADALLDGVAALLADGSETAVPALREALDLLEHEELGTREATVRWLLLAPVALESFIHWAWDLHAWDTLSTRAVRLARDVGALGSLPPALVYAGGVHIHYGDFAEADRMIEEADAIATATGHAPHKYAALVLAAWRGEADVAAGIIEEARERAVQRGEVSLLGAMGYIQGVLFNGLARYEEAMEAARTGIEHDGFNFTGLSLVEHVEAATRCGELDQARASLARLTELTRAADSGWARGASARSEALLADGEAADRLYRTAIEEFGRGGVVVEVARTHLLYGEWLRRAQRRAQAREHLRTAHDMFEAMPAHAFAERARRELIATGEQVTAREATPANALTPQESQVAALAADGMTNARIGAELFISPHTVEWHLRKVYVKLGISSRRALPDVLDSARAR</sequence>
<organism evidence="4 5">
    <name type="scientific">Streptomyces humidus</name>
    <dbReference type="NCBI Taxonomy" id="52259"/>
    <lineage>
        <taxon>Bacteria</taxon>
        <taxon>Bacillati</taxon>
        <taxon>Actinomycetota</taxon>
        <taxon>Actinomycetes</taxon>
        <taxon>Kitasatosporales</taxon>
        <taxon>Streptomycetaceae</taxon>
        <taxon>Streptomyces</taxon>
    </lineage>
</organism>
<dbReference type="InterPro" id="IPR027417">
    <property type="entry name" value="P-loop_NTPase"/>
</dbReference>
<keyword evidence="5" id="KW-1185">Reference proteome</keyword>
<dbReference type="InterPro" id="IPR011990">
    <property type="entry name" value="TPR-like_helical_dom_sf"/>
</dbReference>
<accession>A0A918LBP8</accession>
<dbReference type="InterPro" id="IPR016032">
    <property type="entry name" value="Sig_transdc_resp-reg_C-effctor"/>
</dbReference>
<dbReference type="RefSeq" id="WP_190154123.1">
    <property type="nucleotide sequence ID" value="NZ_BMTL01000055.1"/>
</dbReference>
<evidence type="ECO:0000313" key="4">
    <source>
        <dbReference type="EMBL" id="GGS28428.1"/>
    </source>
</evidence>
<dbReference type="Pfam" id="PF00196">
    <property type="entry name" value="GerE"/>
    <property type="match status" value="1"/>
</dbReference>
<keyword evidence="1" id="KW-0547">Nucleotide-binding</keyword>
<dbReference type="GO" id="GO:0004016">
    <property type="term" value="F:adenylate cyclase activity"/>
    <property type="evidence" value="ECO:0007669"/>
    <property type="project" value="TreeGrafter"/>
</dbReference>
<name>A0A918LBP8_9ACTN</name>
<dbReference type="InterPro" id="IPR036388">
    <property type="entry name" value="WH-like_DNA-bd_sf"/>
</dbReference>
<dbReference type="PROSITE" id="PS50043">
    <property type="entry name" value="HTH_LUXR_2"/>
    <property type="match status" value="1"/>
</dbReference>
<dbReference type="Pfam" id="PF13191">
    <property type="entry name" value="AAA_16"/>
    <property type="match status" value="1"/>
</dbReference>
<keyword evidence="2" id="KW-0067">ATP-binding</keyword>
<gene>
    <name evidence="4" type="ORF">GCM10010269_78930</name>
</gene>
<dbReference type="PANTHER" id="PTHR16305">
    <property type="entry name" value="TESTICULAR SOLUBLE ADENYLYL CYCLASE"/>
    <property type="match status" value="1"/>
</dbReference>
<evidence type="ECO:0000256" key="1">
    <source>
        <dbReference type="ARBA" id="ARBA00022741"/>
    </source>
</evidence>
<evidence type="ECO:0000259" key="3">
    <source>
        <dbReference type="PROSITE" id="PS50043"/>
    </source>
</evidence>
<dbReference type="SUPFAM" id="SSF48452">
    <property type="entry name" value="TPR-like"/>
    <property type="match status" value="1"/>
</dbReference>
<reference evidence="4" key="2">
    <citation type="submission" date="2020-09" db="EMBL/GenBank/DDBJ databases">
        <authorList>
            <person name="Sun Q."/>
            <person name="Ohkuma M."/>
        </authorList>
    </citation>
    <scope>NUCLEOTIDE SEQUENCE</scope>
    <source>
        <strain evidence="4">JCM 4386</strain>
    </source>
</reference>
<dbReference type="GO" id="GO:0005524">
    <property type="term" value="F:ATP binding"/>
    <property type="evidence" value="ECO:0007669"/>
    <property type="project" value="UniProtKB-KW"/>
</dbReference>
<comment type="caution">
    <text evidence="4">The sequence shown here is derived from an EMBL/GenBank/DDBJ whole genome shotgun (WGS) entry which is preliminary data.</text>
</comment>
<proteinExistence type="predicted"/>
<protein>
    <submittedName>
        <fullName evidence="4">Transcriptional regulator</fullName>
    </submittedName>
</protein>
<dbReference type="Gene3D" id="1.25.40.10">
    <property type="entry name" value="Tetratricopeptide repeat domain"/>
    <property type="match status" value="1"/>
</dbReference>
<dbReference type="AlphaFoldDB" id="A0A918LBP8"/>
<feature type="domain" description="HTH luxR-type" evidence="3">
    <location>
        <begin position="859"/>
        <end position="924"/>
    </location>
</feature>
<dbReference type="GO" id="GO:0003677">
    <property type="term" value="F:DNA binding"/>
    <property type="evidence" value="ECO:0007669"/>
    <property type="project" value="InterPro"/>
</dbReference>
<dbReference type="PANTHER" id="PTHR16305:SF35">
    <property type="entry name" value="TRANSCRIPTIONAL ACTIVATOR DOMAIN"/>
    <property type="match status" value="1"/>
</dbReference>
<dbReference type="Proteomes" id="UP000606194">
    <property type="component" value="Unassembled WGS sequence"/>
</dbReference>
<dbReference type="InterPro" id="IPR000792">
    <property type="entry name" value="Tscrpt_reg_LuxR_C"/>
</dbReference>
<dbReference type="InterPro" id="IPR041664">
    <property type="entry name" value="AAA_16"/>
</dbReference>
<reference evidence="4" key="1">
    <citation type="journal article" date="2014" name="Int. J. Syst. Evol. Microbiol.">
        <title>Complete genome sequence of Corynebacterium casei LMG S-19264T (=DSM 44701T), isolated from a smear-ripened cheese.</title>
        <authorList>
            <consortium name="US DOE Joint Genome Institute (JGI-PGF)"/>
            <person name="Walter F."/>
            <person name="Albersmeier A."/>
            <person name="Kalinowski J."/>
            <person name="Ruckert C."/>
        </authorList>
    </citation>
    <scope>NUCLEOTIDE SEQUENCE</scope>
    <source>
        <strain evidence="4">JCM 4386</strain>
    </source>
</reference>
<dbReference type="SMART" id="SM00421">
    <property type="entry name" value="HTH_LUXR"/>
    <property type="match status" value="1"/>
</dbReference>
<dbReference type="PRINTS" id="PR00038">
    <property type="entry name" value="HTHLUXR"/>
</dbReference>
<dbReference type="GO" id="GO:0005737">
    <property type="term" value="C:cytoplasm"/>
    <property type="evidence" value="ECO:0007669"/>
    <property type="project" value="TreeGrafter"/>
</dbReference>
<dbReference type="GO" id="GO:0006355">
    <property type="term" value="P:regulation of DNA-templated transcription"/>
    <property type="evidence" value="ECO:0007669"/>
    <property type="project" value="InterPro"/>
</dbReference>
<dbReference type="SUPFAM" id="SSF52540">
    <property type="entry name" value="P-loop containing nucleoside triphosphate hydrolases"/>
    <property type="match status" value="1"/>
</dbReference>
<dbReference type="CDD" id="cd06170">
    <property type="entry name" value="LuxR_C_like"/>
    <property type="match status" value="1"/>
</dbReference>
<dbReference type="Gene3D" id="1.10.10.10">
    <property type="entry name" value="Winged helix-like DNA-binding domain superfamily/Winged helix DNA-binding domain"/>
    <property type="match status" value="1"/>
</dbReference>
<dbReference type="EMBL" id="BMTL01000055">
    <property type="protein sequence ID" value="GGS28428.1"/>
    <property type="molecule type" value="Genomic_DNA"/>
</dbReference>